<accession>A0A382FQJ0</accession>
<reference evidence="1" key="1">
    <citation type="submission" date="2018-05" db="EMBL/GenBank/DDBJ databases">
        <authorList>
            <person name="Lanie J.A."/>
            <person name="Ng W.-L."/>
            <person name="Kazmierczak K.M."/>
            <person name="Andrzejewski T.M."/>
            <person name="Davidsen T.M."/>
            <person name="Wayne K.J."/>
            <person name="Tettelin H."/>
            <person name="Glass J.I."/>
            <person name="Rusch D."/>
            <person name="Podicherti R."/>
            <person name="Tsui H.-C.T."/>
            <person name="Winkler M.E."/>
        </authorList>
    </citation>
    <scope>NUCLEOTIDE SEQUENCE</scope>
</reference>
<feature type="non-terminal residue" evidence="1">
    <location>
        <position position="1"/>
    </location>
</feature>
<dbReference type="EMBL" id="UINC01050815">
    <property type="protein sequence ID" value="SVB64231.1"/>
    <property type="molecule type" value="Genomic_DNA"/>
</dbReference>
<evidence type="ECO:0000313" key="1">
    <source>
        <dbReference type="EMBL" id="SVB64231.1"/>
    </source>
</evidence>
<protein>
    <submittedName>
        <fullName evidence="1">Uncharacterized protein</fullName>
    </submittedName>
</protein>
<name>A0A382FQJ0_9ZZZZ</name>
<sequence length="40" mass="4606">NAPVAQLDRASVCGTEGRRFDSCRVRQPFQPITQYSYFQI</sequence>
<dbReference type="AlphaFoldDB" id="A0A382FQJ0"/>
<proteinExistence type="predicted"/>
<dbReference type="AntiFam" id="ANF00013">
    <property type="entry name" value="tRNA translation"/>
</dbReference>
<gene>
    <name evidence="1" type="ORF">METZ01_LOCUS217085</name>
</gene>
<organism evidence="1">
    <name type="scientific">marine metagenome</name>
    <dbReference type="NCBI Taxonomy" id="408172"/>
    <lineage>
        <taxon>unclassified sequences</taxon>
        <taxon>metagenomes</taxon>
        <taxon>ecological metagenomes</taxon>
    </lineage>
</organism>